<feature type="transmembrane region" description="Helical" evidence="1">
    <location>
        <begin position="7"/>
        <end position="30"/>
    </location>
</feature>
<dbReference type="Proteomes" id="UP000077315">
    <property type="component" value="Unassembled WGS sequence"/>
</dbReference>
<proteinExistence type="predicted"/>
<accession>A0A162PH94</accession>
<dbReference type="EMBL" id="KV440982">
    <property type="protein sequence ID" value="OAD72817.1"/>
    <property type="molecule type" value="Genomic_DNA"/>
</dbReference>
<feature type="transmembrane region" description="Helical" evidence="1">
    <location>
        <begin position="42"/>
        <end position="61"/>
    </location>
</feature>
<keyword evidence="1" id="KW-0472">Membrane</keyword>
<name>A0A162PH94_PHYB8</name>
<dbReference type="OrthoDB" id="2550823at2759"/>
<dbReference type="InParanoid" id="A0A162PH94"/>
<dbReference type="VEuPathDB" id="FungiDB:PHYBLDRAFT_78017"/>
<dbReference type="AlphaFoldDB" id="A0A162PH94"/>
<feature type="transmembrane region" description="Helical" evidence="1">
    <location>
        <begin position="73"/>
        <end position="90"/>
    </location>
</feature>
<sequence length="141" mass="15369">MSILKNVFAIHGVFEGLLGFTVFFFPQLFASYVNLAEGQGEFIMRAFGAGILALGTGGILCNGMPDVLPCKRAIGASFLAFHGLLAFLSFQSRKNGSLTDLVGWVACGIHSVMAVLFYVWYKVTESQVKTYTKKNGPKHDH</sequence>
<gene>
    <name evidence="2" type="ORF">PHYBLDRAFT_78017</name>
</gene>
<organism evidence="2 3">
    <name type="scientific">Phycomyces blakesleeanus (strain ATCC 8743b / DSM 1359 / FGSC 10004 / NBRC 33097 / NRRL 1555)</name>
    <dbReference type="NCBI Taxonomy" id="763407"/>
    <lineage>
        <taxon>Eukaryota</taxon>
        <taxon>Fungi</taxon>
        <taxon>Fungi incertae sedis</taxon>
        <taxon>Mucoromycota</taxon>
        <taxon>Mucoromycotina</taxon>
        <taxon>Mucoromycetes</taxon>
        <taxon>Mucorales</taxon>
        <taxon>Phycomycetaceae</taxon>
        <taxon>Phycomyces</taxon>
    </lineage>
</organism>
<protein>
    <submittedName>
        <fullName evidence="2">Uncharacterized protein</fullName>
    </submittedName>
</protein>
<keyword evidence="1" id="KW-1133">Transmembrane helix</keyword>
<feature type="transmembrane region" description="Helical" evidence="1">
    <location>
        <begin position="102"/>
        <end position="121"/>
    </location>
</feature>
<evidence type="ECO:0000313" key="3">
    <source>
        <dbReference type="Proteomes" id="UP000077315"/>
    </source>
</evidence>
<dbReference type="RefSeq" id="XP_018290857.1">
    <property type="nucleotide sequence ID" value="XM_018443325.1"/>
</dbReference>
<keyword evidence="1" id="KW-0812">Transmembrane</keyword>
<dbReference type="GeneID" id="29004230"/>
<evidence type="ECO:0000256" key="1">
    <source>
        <dbReference type="SAM" id="Phobius"/>
    </source>
</evidence>
<keyword evidence="3" id="KW-1185">Reference proteome</keyword>
<reference evidence="3" key="1">
    <citation type="submission" date="2015-06" db="EMBL/GenBank/DDBJ databases">
        <title>Expansion of signal transduction pathways in fungi by whole-genome duplication.</title>
        <authorList>
            <consortium name="DOE Joint Genome Institute"/>
            <person name="Corrochano L.M."/>
            <person name="Kuo A."/>
            <person name="Marcet-Houben M."/>
            <person name="Polaino S."/>
            <person name="Salamov A."/>
            <person name="Villalobos J.M."/>
            <person name="Alvarez M.I."/>
            <person name="Avalos J."/>
            <person name="Benito E.P."/>
            <person name="Benoit I."/>
            <person name="Burger G."/>
            <person name="Camino L.P."/>
            <person name="Canovas D."/>
            <person name="Cerda-Olmedo E."/>
            <person name="Cheng J.-F."/>
            <person name="Dominguez A."/>
            <person name="Elias M."/>
            <person name="Eslava A.P."/>
            <person name="Glaser F."/>
            <person name="Grimwood J."/>
            <person name="Gutierrez G."/>
            <person name="Heitman J."/>
            <person name="Henrissat B."/>
            <person name="Iturriaga E.A."/>
            <person name="Lang B.F."/>
            <person name="Lavin J.L."/>
            <person name="Lee S."/>
            <person name="Li W."/>
            <person name="Lindquist E."/>
            <person name="Lopez-Garcia S."/>
            <person name="Luque E.M."/>
            <person name="Marcos A.T."/>
            <person name="Martin J."/>
            <person name="McCluskey K."/>
            <person name="Medina H.R."/>
            <person name="Miralles-Duran A."/>
            <person name="Miyazaki A."/>
            <person name="Munoz-Torres E."/>
            <person name="Oguiza J.A."/>
            <person name="Ohm R."/>
            <person name="Olmedo M."/>
            <person name="Orejas M."/>
            <person name="Ortiz-Castellanos L."/>
            <person name="Pisabarro A.G."/>
            <person name="Rodriguez-Romero J."/>
            <person name="Ruiz-Herrera J."/>
            <person name="Ruiz-Vazquez R."/>
            <person name="Sanz C."/>
            <person name="Schackwitz W."/>
            <person name="Schmutz J."/>
            <person name="Shahriari M."/>
            <person name="Shelest E."/>
            <person name="Silva-Franco F."/>
            <person name="Soanes D."/>
            <person name="Syed K."/>
            <person name="Tagua V.G."/>
            <person name="Talbot N.J."/>
            <person name="Thon M."/>
            <person name="De vries R.P."/>
            <person name="Wiebenga A."/>
            <person name="Yadav J.S."/>
            <person name="Braun E.L."/>
            <person name="Baker S."/>
            <person name="Garre V."/>
            <person name="Horwitz B."/>
            <person name="Torres-Martinez S."/>
            <person name="Idnurm A."/>
            <person name="Herrera-Estrella A."/>
            <person name="Gabaldon T."/>
            <person name="Grigoriev I.V."/>
        </authorList>
    </citation>
    <scope>NUCLEOTIDE SEQUENCE [LARGE SCALE GENOMIC DNA]</scope>
    <source>
        <strain evidence="3">NRRL 1555(-)</strain>
    </source>
</reference>
<evidence type="ECO:0000313" key="2">
    <source>
        <dbReference type="EMBL" id="OAD72817.1"/>
    </source>
</evidence>